<dbReference type="PANTHER" id="PTHR42709">
    <property type="entry name" value="ALKALINE PHOSPHATASE LIKE PROTEIN"/>
    <property type="match status" value="1"/>
</dbReference>
<dbReference type="GO" id="GO:0005886">
    <property type="term" value="C:plasma membrane"/>
    <property type="evidence" value="ECO:0007669"/>
    <property type="project" value="UniProtKB-SubCell"/>
</dbReference>
<comment type="subcellular location">
    <subcellularLocation>
        <location evidence="1">Cell membrane</location>
        <topology evidence="1">Multi-pass membrane protein</topology>
    </subcellularLocation>
</comment>
<feature type="transmembrane region" description="Helical" evidence="6">
    <location>
        <begin position="134"/>
        <end position="155"/>
    </location>
</feature>
<feature type="transmembrane region" description="Helical" evidence="6">
    <location>
        <begin position="46"/>
        <end position="67"/>
    </location>
</feature>
<dbReference type="Proteomes" id="UP000178742">
    <property type="component" value="Unassembled WGS sequence"/>
</dbReference>
<reference evidence="8 9" key="1">
    <citation type="journal article" date="2016" name="Nat. Commun.">
        <title>Thousands of microbial genomes shed light on interconnected biogeochemical processes in an aquifer system.</title>
        <authorList>
            <person name="Anantharaman K."/>
            <person name="Brown C.T."/>
            <person name="Hug L.A."/>
            <person name="Sharon I."/>
            <person name="Castelle C.J."/>
            <person name="Probst A.J."/>
            <person name="Thomas B.C."/>
            <person name="Singh A."/>
            <person name="Wilkins M.J."/>
            <person name="Karaoz U."/>
            <person name="Brodie E.L."/>
            <person name="Williams K.H."/>
            <person name="Hubbard S.S."/>
            <person name="Banfield J.F."/>
        </authorList>
    </citation>
    <scope>NUCLEOTIDE SEQUENCE [LARGE SCALE GENOMIC DNA]</scope>
</reference>
<dbReference type="InterPro" id="IPR051311">
    <property type="entry name" value="DedA_domain"/>
</dbReference>
<feature type="transmembrane region" description="Helical" evidence="6">
    <location>
        <begin position="167"/>
        <end position="190"/>
    </location>
</feature>
<proteinExistence type="predicted"/>
<dbReference type="InterPro" id="IPR032816">
    <property type="entry name" value="VTT_dom"/>
</dbReference>
<evidence type="ECO:0000259" key="7">
    <source>
        <dbReference type="Pfam" id="PF09335"/>
    </source>
</evidence>
<accession>A0A1F6M621</accession>
<dbReference type="PANTHER" id="PTHR42709:SF6">
    <property type="entry name" value="UNDECAPRENYL PHOSPHATE TRANSPORTER A"/>
    <property type="match status" value="1"/>
</dbReference>
<evidence type="ECO:0000256" key="5">
    <source>
        <dbReference type="ARBA" id="ARBA00023136"/>
    </source>
</evidence>
<evidence type="ECO:0000256" key="2">
    <source>
        <dbReference type="ARBA" id="ARBA00022475"/>
    </source>
</evidence>
<evidence type="ECO:0000256" key="1">
    <source>
        <dbReference type="ARBA" id="ARBA00004651"/>
    </source>
</evidence>
<evidence type="ECO:0000313" key="9">
    <source>
        <dbReference type="Proteomes" id="UP000178742"/>
    </source>
</evidence>
<organism evidence="8 9">
    <name type="scientific">Candidatus Magasanikbacteria bacterium RIFCSPHIGHO2_02_FULL_41_13</name>
    <dbReference type="NCBI Taxonomy" id="1798676"/>
    <lineage>
        <taxon>Bacteria</taxon>
        <taxon>Candidatus Magasanikiibacteriota</taxon>
    </lineage>
</organism>
<dbReference type="Pfam" id="PF09335">
    <property type="entry name" value="VTT_dom"/>
    <property type="match status" value="1"/>
</dbReference>
<comment type="caution">
    <text evidence="8">The sequence shown here is derived from an EMBL/GenBank/DDBJ whole genome shotgun (WGS) entry which is preliminary data.</text>
</comment>
<evidence type="ECO:0000313" key="8">
    <source>
        <dbReference type="EMBL" id="OGH67055.1"/>
    </source>
</evidence>
<evidence type="ECO:0000256" key="6">
    <source>
        <dbReference type="SAM" id="Phobius"/>
    </source>
</evidence>
<dbReference type="AlphaFoldDB" id="A0A1F6M621"/>
<protein>
    <recommendedName>
        <fullName evidence="7">VTT domain-containing protein</fullName>
    </recommendedName>
</protein>
<keyword evidence="4 6" id="KW-1133">Transmembrane helix</keyword>
<sequence length="198" mass="22483">MPDFIQTILEQSPVIKYGLIFVITIIEGPLITLLAGWLSFLHNLNIWLAYSTVLIAELVADTLYYLLGFYGKEKVYRWFPKTFGGSREKIDSFEKMFHRHVGKSLIITKLTHVGGIPCLIAAGLAKVSFAKFSFYNTIGTIPKISLLFFVGYFFGAAAGEINHYLEYGSFIVTILIVVFVINYFFLIPFAKKKLRKSK</sequence>
<dbReference type="STRING" id="1798676.A3B90_00500"/>
<feature type="transmembrane region" description="Helical" evidence="6">
    <location>
        <begin position="17"/>
        <end position="40"/>
    </location>
</feature>
<keyword evidence="2" id="KW-1003">Cell membrane</keyword>
<dbReference type="EMBL" id="MFPX01000007">
    <property type="protein sequence ID" value="OGH67055.1"/>
    <property type="molecule type" value="Genomic_DNA"/>
</dbReference>
<evidence type="ECO:0000256" key="4">
    <source>
        <dbReference type="ARBA" id="ARBA00022989"/>
    </source>
</evidence>
<keyword evidence="5 6" id="KW-0472">Membrane</keyword>
<evidence type="ECO:0000256" key="3">
    <source>
        <dbReference type="ARBA" id="ARBA00022692"/>
    </source>
</evidence>
<name>A0A1F6M621_9BACT</name>
<keyword evidence="3 6" id="KW-0812">Transmembrane</keyword>
<gene>
    <name evidence="8" type="ORF">A3B90_00500</name>
</gene>
<feature type="domain" description="VTT" evidence="7">
    <location>
        <begin position="31"/>
        <end position="152"/>
    </location>
</feature>